<dbReference type="Proteomes" id="UP000192917">
    <property type="component" value="Unassembled WGS sequence"/>
</dbReference>
<comment type="subcellular location">
    <subcellularLocation>
        <location evidence="1">Cell membrane</location>
        <topology evidence="1">Multi-pass membrane protein</topology>
    </subcellularLocation>
</comment>
<dbReference type="Pfam" id="PF09626">
    <property type="entry name" value="DHC"/>
    <property type="match status" value="1"/>
</dbReference>
<dbReference type="GO" id="GO:0022904">
    <property type="term" value="P:respiratory electron transport chain"/>
    <property type="evidence" value="ECO:0007669"/>
    <property type="project" value="InterPro"/>
</dbReference>
<dbReference type="EMBL" id="FWZX01000005">
    <property type="protein sequence ID" value="SMF13662.1"/>
    <property type="molecule type" value="Genomic_DNA"/>
</dbReference>
<dbReference type="InterPro" id="IPR011577">
    <property type="entry name" value="Cyt_b561_bac/Ni-Hgenase"/>
</dbReference>
<dbReference type="AlphaFoldDB" id="A0A1Y6BP39"/>
<dbReference type="SUPFAM" id="SSF81342">
    <property type="entry name" value="Transmembrane di-heme cytochromes"/>
    <property type="match status" value="1"/>
</dbReference>
<gene>
    <name evidence="8" type="ORF">SAMN05428998_105184</name>
</gene>
<dbReference type="PANTHER" id="PTHR30485">
    <property type="entry name" value="NI/FE-HYDROGENASE 1 B-TYPE CYTOCHROME SUBUNIT"/>
    <property type="match status" value="1"/>
</dbReference>
<dbReference type="InterPro" id="IPR018588">
    <property type="entry name" value="Dihaem_cytochrome-c"/>
</dbReference>
<dbReference type="GO" id="GO:0020037">
    <property type="term" value="F:heme binding"/>
    <property type="evidence" value="ECO:0007669"/>
    <property type="project" value="TreeGrafter"/>
</dbReference>
<evidence type="ECO:0000256" key="3">
    <source>
        <dbReference type="ARBA" id="ARBA00022692"/>
    </source>
</evidence>
<dbReference type="STRING" id="560819.SAMN05428998_105184"/>
<name>A0A1Y6BP39_9PROT</name>
<dbReference type="Gene3D" id="1.20.950.20">
    <property type="entry name" value="Transmembrane di-heme cytochromes, Chain C"/>
    <property type="match status" value="1"/>
</dbReference>
<keyword evidence="4 6" id="KW-1133">Transmembrane helix</keyword>
<dbReference type="Pfam" id="PF01292">
    <property type="entry name" value="Ni_hydr_CYTB"/>
    <property type="match status" value="1"/>
</dbReference>
<feature type="transmembrane region" description="Helical" evidence="6">
    <location>
        <begin position="214"/>
        <end position="235"/>
    </location>
</feature>
<evidence type="ECO:0000313" key="9">
    <source>
        <dbReference type="Proteomes" id="UP000192917"/>
    </source>
</evidence>
<feature type="transmembrane region" description="Helical" evidence="6">
    <location>
        <begin position="52"/>
        <end position="73"/>
    </location>
</feature>
<reference evidence="8 9" key="1">
    <citation type="submission" date="2017-04" db="EMBL/GenBank/DDBJ databases">
        <authorList>
            <person name="Afonso C.L."/>
            <person name="Miller P.J."/>
            <person name="Scott M.A."/>
            <person name="Spackman E."/>
            <person name="Goraichik I."/>
            <person name="Dimitrov K.M."/>
            <person name="Suarez D.L."/>
            <person name="Swayne D.E."/>
        </authorList>
    </citation>
    <scope>NUCLEOTIDE SEQUENCE [LARGE SCALE GENOMIC DNA]</scope>
    <source>
        <strain evidence="8 9">USBA 355</strain>
    </source>
</reference>
<evidence type="ECO:0000256" key="6">
    <source>
        <dbReference type="SAM" id="Phobius"/>
    </source>
</evidence>
<keyword evidence="5 6" id="KW-0472">Membrane</keyword>
<keyword evidence="3 6" id="KW-0812">Transmembrane</keyword>
<evidence type="ECO:0000256" key="4">
    <source>
        <dbReference type="ARBA" id="ARBA00022989"/>
    </source>
</evidence>
<evidence type="ECO:0000313" key="8">
    <source>
        <dbReference type="EMBL" id="SMF13662.1"/>
    </source>
</evidence>
<evidence type="ECO:0000256" key="1">
    <source>
        <dbReference type="ARBA" id="ARBA00004651"/>
    </source>
</evidence>
<dbReference type="PANTHER" id="PTHR30485:SF2">
    <property type="entry name" value="BLL0597 PROTEIN"/>
    <property type="match status" value="1"/>
</dbReference>
<feature type="transmembrane region" description="Helical" evidence="6">
    <location>
        <begin position="114"/>
        <end position="138"/>
    </location>
</feature>
<dbReference type="GO" id="GO:0005886">
    <property type="term" value="C:plasma membrane"/>
    <property type="evidence" value="ECO:0007669"/>
    <property type="project" value="UniProtKB-SubCell"/>
</dbReference>
<evidence type="ECO:0000256" key="2">
    <source>
        <dbReference type="ARBA" id="ARBA00022475"/>
    </source>
</evidence>
<protein>
    <submittedName>
        <fullName evidence="8">Cytochrome b</fullName>
    </submittedName>
</protein>
<accession>A0A1Y6BP39</accession>
<feature type="transmembrane region" description="Helical" evidence="6">
    <location>
        <begin position="158"/>
        <end position="179"/>
    </location>
</feature>
<proteinExistence type="predicted"/>
<feature type="transmembrane region" description="Helical" evidence="6">
    <location>
        <begin position="26"/>
        <end position="46"/>
    </location>
</feature>
<keyword evidence="9" id="KW-1185">Reference proteome</keyword>
<sequence>MAGAPRAQGSAGEPVRVPVWDGFVRLFHWSLVATLATAAASGFFGDATWVEVHLWSGIAAAALVALRVLWGFLGPTHARFGDFLAGPKAMRAHLRGLLSGGGVRHRGHNPLGGAMVLALLLVVALLAATGTIALGGVLKSGPLAFATSFATGWELRGLHRLLAFLLLGLIALHLAGVLVESRRSRENLVLALVDGRKEARAGDHPPAPRRARPVVAALLGGGLLAVSAAAVWSFAARPGLGVPSAPLDPTYAEECSACHVAYHPSLLPRASWATLMAGLDDHFGENASLDPETAAAIAAYLQANAAEAYDTKAANRLRRVAAERPFSITATPFWRRTHAGLPEALFASRPVGGRGNCEACHGDARSGRFDPTAIHVPEETTP</sequence>
<evidence type="ECO:0000256" key="5">
    <source>
        <dbReference type="ARBA" id="ARBA00023136"/>
    </source>
</evidence>
<dbReference type="InterPro" id="IPR016174">
    <property type="entry name" value="Di-haem_cyt_TM"/>
</dbReference>
<dbReference type="GO" id="GO:0009055">
    <property type="term" value="F:electron transfer activity"/>
    <property type="evidence" value="ECO:0007669"/>
    <property type="project" value="InterPro"/>
</dbReference>
<evidence type="ECO:0000259" key="7">
    <source>
        <dbReference type="Pfam" id="PF01292"/>
    </source>
</evidence>
<keyword evidence="2" id="KW-1003">Cell membrane</keyword>
<organism evidence="8 9">
    <name type="scientific">Tistlia consotensis USBA 355</name>
    <dbReference type="NCBI Taxonomy" id="560819"/>
    <lineage>
        <taxon>Bacteria</taxon>
        <taxon>Pseudomonadati</taxon>
        <taxon>Pseudomonadota</taxon>
        <taxon>Alphaproteobacteria</taxon>
        <taxon>Rhodospirillales</taxon>
        <taxon>Rhodovibrionaceae</taxon>
        <taxon>Tistlia</taxon>
    </lineage>
</organism>
<dbReference type="InterPro" id="IPR051542">
    <property type="entry name" value="Hydrogenase_cytochrome"/>
</dbReference>
<feature type="domain" description="Cytochrome b561 bacterial/Ni-hydrogenase" evidence="7">
    <location>
        <begin position="19"/>
        <end position="193"/>
    </location>
</feature>